<evidence type="ECO:0000313" key="2">
    <source>
        <dbReference type="Proteomes" id="UP001472677"/>
    </source>
</evidence>
<organism evidence="1 2">
    <name type="scientific">Hibiscus sabdariffa</name>
    <name type="common">roselle</name>
    <dbReference type="NCBI Taxonomy" id="183260"/>
    <lineage>
        <taxon>Eukaryota</taxon>
        <taxon>Viridiplantae</taxon>
        <taxon>Streptophyta</taxon>
        <taxon>Embryophyta</taxon>
        <taxon>Tracheophyta</taxon>
        <taxon>Spermatophyta</taxon>
        <taxon>Magnoliopsida</taxon>
        <taxon>eudicotyledons</taxon>
        <taxon>Gunneridae</taxon>
        <taxon>Pentapetalae</taxon>
        <taxon>rosids</taxon>
        <taxon>malvids</taxon>
        <taxon>Malvales</taxon>
        <taxon>Malvaceae</taxon>
        <taxon>Malvoideae</taxon>
        <taxon>Hibiscus</taxon>
    </lineage>
</organism>
<accession>A0ABR2D2Q9</accession>
<keyword evidence="2" id="KW-1185">Reference proteome</keyword>
<evidence type="ECO:0000313" key="1">
    <source>
        <dbReference type="EMBL" id="KAK8528368.1"/>
    </source>
</evidence>
<gene>
    <name evidence="1" type="ORF">V6N12_074898</name>
</gene>
<sequence length="86" mass="9703">MKIEAPAYKPPTVDSCKDTFMGENVYVEPMKEEILDEEEIEIIDGDVMGSMIDVIISIKFLDTMQALAKKSLDQIVVNKLLGRRIV</sequence>
<name>A0ABR2D2Q9_9ROSI</name>
<protein>
    <submittedName>
        <fullName evidence="1">Uncharacterized protein</fullName>
    </submittedName>
</protein>
<comment type="caution">
    <text evidence="1">The sequence shown here is derived from an EMBL/GenBank/DDBJ whole genome shotgun (WGS) entry which is preliminary data.</text>
</comment>
<dbReference type="Proteomes" id="UP001472677">
    <property type="component" value="Unassembled WGS sequence"/>
</dbReference>
<dbReference type="EMBL" id="JBBPBM010000037">
    <property type="protein sequence ID" value="KAK8528368.1"/>
    <property type="molecule type" value="Genomic_DNA"/>
</dbReference>
<reference evidence="1 2" key="1">
    <citation type="journal article" date="2024" name="G3 (Bethesda)">
        <title>Genome assembly of Hibiscus sabdariffa L. provides insights into metabolisms of medicinal natural products.</title>
        <authorList>
            <person name="Kim T."/>
        </authorList>
    </citation>
    <scope>NUCLEOTIDE SEQUENCE [LARGE SCALE GENOMIC DNA]</scope>
    <source>
        <strain evidence="1">TK-2024</strain>
        <tissue evidence="1">Old leaves</tissue>
    </source>
</reference>
<proteinExistence type="predicted"/>